<protein>
    <submittedName>
        <fullName evidence="9">HlyD family efflux transporter periplasmic adaptor subunit</fullName>
    </submittedName>
</protein>
<evidence type="ECO:0000256" key="5">
    <source>
        <dbReference type="SAM" id="Coils"/>
    </source>
</evidence>
<feature type="coiled-coil region" evidence="5">
    <location>
        <begin position="97"/>
        <end position="124"/>
    </location>
</feature>
<accession>A0A7K1TXY2</accession>
<keyword evidence="3 6" id="KW-1133">Transmembrane helix</keyword>
<dbReference type="GO" id="GO:0055085">
    <property type="term" value="P:transmembrane transport"/>
    <property type="evidence" value="ECO:0007669"/>
    <property type="project" value="InterPro"/>
</dbReference>
<evidence type="ECO:0000256" key="1">
    <source>
        <dbReference type="ARBA" id="ARBA00004167"/>
    </source>
</evidence>
<organism evidence="9 10">
    <name type="scientific">Chitinophaga tropicalis</name>
    <dbReference type="NCBI Taxonomy" id="2683588"/>
    <lineage>
        <taxon>Bacteria</taxon>
        <taxon>Pseudomonadati</taxon>
        <taxon>Bacteroidota</taxon>
        <taxon>Chitinophagia</taxon>
        <taxon>Chitinophagales</taxon>
        <taxon>Chitinophagaceae</taxon>
        <taxon>Chitinophaga</taxon>
    </lineage>
</organism>
<evidence type="ECO:0000313" key="10">
    <source>
        <dbReference type="Proteomes" id="UP000461730"/>
    </source>
</evidence>
<evidence type="ECO:0000256" key="4">
    <source>
        <dbReference type="ARBA" id="ARBA00023136"/>
    </source>
</evidence>
<evidence type="ECO:0000259" key="8">
    <source>
        <dbReference type="Pfam" id="PF25954"/>
    </source>
</evidence>
<keyword evidence="2 6" id="KW-0812">Transmembrane</keyword>
<dbReference type="InterPro" id="IPR058625">
    <property type="entry name" value="MdtA-like_BSH"/>
</dbReference>
<keyword evidence="5" id="KW-0175">Coiled coil</keyword>
<reference evidence="9 10" key="1">
    <citation type="submission" date="2019-12" db="EMBL/GenBank/DDBJ databases">
        <title>Chitinophaga sp. strain ysch24 (GDMCC 1.1355), whole genome shotgun sequence.</title>
        <authorList>
            <person name="Zhang X."/>
        </authorList>
    </citation>
    <scope>NUCLEOTIDE SEQUENCE [LARGE SCALE GENOMIC DNA]</scope>
    <source>
        <strain evidence="10">ysch24</strain>
    </source>
</reference>
<dbReference type="Pfam" id="PF25917">
    <property type="entry name" value="BSH_RND"/>
    <property type="match status" value="1"/>
</dbReference>
<keyword evidence="10" id="KW-1185">Reference proteome</keyword>
<dbReference type="InterPro" id="IPR058792">
    <property type="entry name" value="Beta-barrel_RND_2"/>
</dbReference>
<dbReference type="RefSeq" id="WP_157304330.1">
    <property type="nucleotide sequence ID" value="NZ_WRXN01000001.1"/>
</dbReference>
<feature type="transmembrane region" description="Helical" evidence="6">
    <location>
        <begin position="27"/>
        <end position="47"/>
    </location>
</feature>
<evidence type="ECO:0000256" key="2">
    <source>
        <dbReference type="ARBA" id="ARBA00022692"/>
    </source>
</evidence>
<dbReference type="PANTHER" id="PTHR30386">
    <property type="entry name" value="MEMBRANE FUSION SUBUNIT OF EMRAB-TOLC MULTIDRUG EFFLUX PUMP"/>
    <property type="match status" value="1"/>
</dbReference>
<dbReference type="AlphaFoldDB" id="A0A7K1TXY2"/>
<gene>
    <name evidence="9" type="ORF">GO493_01705</name>
</gene>
<evidence type="ECO:0000256" key="3">
    <source>
        <dbReference type="ARBA" id="ARBA00022989"/>
    </source>
</evidence>
<feature type="domain" description="Multidrug resistance protein MdtA-like barrel-sandwich hybrid" evidence="7">
    <location>
        <begin position="66"/>
        <end position="275"/>
    </location>
</feature>
<dbReference type="Gene3D" id="2.40.30.170">
    <property type="match status" value="1"/>
</dbReference>
<feature type="domain" description="CusB-like beta-barrel" evidence="8">
    <location>
        <begin position="279"/>
        <end position="321"/>
    </location>
</feature>
<sequence>METQTTTATHKGTNGVQDAPKKRNFRFIIVLAILVIGGGAFGISKYIHGQHHEETDNAQLEANVSPVIPRVTGYVKEVRVKDNDRVKKGDTLVILDDRDLQIKLAQTEAALAAAEANVQVAVATTSAARSNVSSSEANIYAVNAQIEAAKVNVWRASQDYDRYANLIKDHSITQQQYEQALAAKQTAERQLKVLEEQKTVASRQTNAVATQSNATAEQINAAKAIIKERQADVDNAKLNLSYTVITAPEDGELSKIYVQPGQLVQAGQSLFSVVLSNDIWVVANFKETQLNKMKLGQNVVVHIDAYPGEELKAKVASFSPATGARFALLPPDNASGNFVKVVQRLPVKIEFTDAAQKEELRRLRPGMNVLVDVHLD</sequence>
<keyword evidence="4 6" id="KW-0472">Membrane</keyword>
<name>A0A7K1TXY2_9BACT</name>
<dbReference type="Gene3D" id="2.40.50.100">
    <property type="match status" value="1"/>
</dbReference>
<dbReference type="Gene3D" id="1.10.287.470">
    <property type="entry name" value="Helix hairpin bin"/>
    <property type="match status" value="2"/>
</dbReference>
<evidence type="ECO:0000313" key="9">
    <source>
        <dbReference type="EMBL" id="MVT06961.1"/>
    </source>
</evidence>
<dbReference type="PANTHER" id="PTHR30386:SF26">
    <property type="entry name" value="TRANSPORT PROTEIN COMB"/>
    <property type="match status" value="1"/>
</dbReference>
<proteinExistence type="predicted"/>
<feature type="coiled-coil region" evidence="5">
    <location>
        <begin position="177"/>
        <end position="204"/>
    </location>
</feature>
<dbReference type="SUPFAM" id="SSF111369">
    <property type="entry name" value="HlyD-like secretion proteins"/>
    <property type="match status" value="2"/>
</dbReference>
<evidence type="ECO:0000259" key="7">
    <source>
        <dbReference type="Pfam" id="PF25917"/>
    </source>
</evidence>
<evidence type="ECO:0000256" key="6">
    <source>
        <dbReference type="SAM" id="Phobius"/>
    </source>
</evidence>
<dbReference type="EMBL" id="WRXN01000001">
    <property type="protein sequence ID" value="MVT06961.1"/>
    <property type="molecule type" value="Genomic_DNA"/>
</dbReference>
<dbReference type="Pfam" id="PF25954">
    <property type="entry name" value="Beta-barrel_RND_2"/>
    <property type="match status" value="1"/>
</dbReference>
<dbReference type="Proteomes" id="UP000461730">
    <property type="component" value="Unassembled WGS sequence"/>
</dbReference>
<comment type="subcellular location">
    <subcellularLocation>
        <location evidence="1">Membrane</location>
        <topology evidence="1">Single-pass membrane protein</topology>
    </subcellularLocation>
</comment>
<dbReference type="GO" id="GO:0016020">
    <property type="term" value="C:membrane"/>
    <property type="evidence" value="ECO:0007669"/>
    <property type="project" value="UniProtKB-SubCell"/>
</dbReference>
<comment type="caution">
    <text evidence="9">The sequence shown here is derived from an EMBL/GenBank/DDBJ whole genome shotgun (WGS) entry which is preliminary data.</text>
</comment>
<dbReference type="InterPro" id="IPR050739">
    <property type="entry name" value="MFP"/>
</dbReference>
<dbReference type="PRINTS" id="PR01490">
    <property type="entry name" value="RTXTOXIND"/>
</dbReference>